<proteinExistence type="predicted"/>
<comment type="caution">
    <text evidence="1">The sequence shown here is derived from an EMBL/GenBank/DDBJ whole genome shotgun (WGS) entry which is preliminary data.</text>
</comment>
<organism evidence="1 2">
    <name type="scientific">Trichinella pseudospiralis</name>
    <name type="common">Parasitic roundworm</name>
    <dbReference type="NCBI Taxonomy" id="6337"/>
    <lineage>
        <taxon>Eukaryota</taxon>
        <taxon>Metazoa</taxon>
        <taxon>Ecdysozoa</taxon>
        <taxon>Nematoda</taxon>
        <taxon>Enoplea</taxon>
        <taxon>Dorylaimia</taxon>
        <taxon>Trichinellida</taxon>
        <taxon>Trichinellidae</taxon>
        <taxon>Trichinella</taxon>
    </lineage>
</organism>
<gene>
    <name evidence="1" type="ORF">T4D_1481</name>
</gene>
<name>A0A0V1FRN5_TRIPS</name>
<accession>A0A0V1FRN5</accession>
<dbReference type="Proteomes" id="UP000054995">
    <property type="component" value="Unassembled WGS sequence"/>
</dbReference>
<evidence type="ECO:0000313" key="1">
    <source>
        <dbReference type="EMBL" id="KRY88658.1"/>
    </source>
</evidence>
<evidence type="ECO:0000313" key="2">
    <source>
        <dbReference type="Proteomes" id="UP000054995"/>
    </source>
</evidence>
<reference evidence="1 2" key="1">
    <citation type="submission" date="2015-01" db="EMBL/GenBank/DDBJ databases">
        <title>Evolution of Trichinella species and genotypes.</title>
        <authorList>
            <person name="Korhonen P.K."/>
            <person name="Edoardo P."/>
            <person name="Giuseppe L.R."/>
            <person name="Gasser R.B."/>
        </authorList>
    </citation>
    <scope>NUCLEOTIDE SEQUENCE [LARGE SCALE GENOMIC DNA]</scope>
    <source>
        <strain evidence="1">ISS470</strain>
    </source>
</reference>
<sequence length="163" mass="19185">MFKILCHTTKTSCNSTCYRSTHNDVGPIPKCISTVKHEIYKCKVCRMHRPIVVQVPTAPLHVHPLQYREFPFVEWACFGPFVISRKQEMWGLIFLCLQQQELFIWKTAYRQTSSRFLLASECGAGSHRAFEMIKEHRHIQNWSYQLNKYDLREIQNQPGISIP</sequence>
<keyword evidence="2" id="KW-1185">Reference proteome</keyword>
<dbReference type="AlphaFoldDB" id="A0A0V1FRN5"/>
<protein>
    <submittedName>
        <fullName evidence="1">Uncharacterized protein</fullName>
    </submittedName>
</protein>
<dbReference type="OrthoDB" id="5866088at2759"/>
<dbReference type="EMBL" id="JYDT01000039">
    <property type="protein sequence ID" value="KRY88658.1"/>
    <property type="molecule type" value="Genomic_DNA"/>
</dbReference>